<evidence type="ECO:0000256" key="3">
    <source>
        <dbReference type="ARBA" id="ARBA00022679"/>
    </source>
</evidence>
<dbReference type="PIRSF" id="PIRSF000654">
    <property type="entry name" value="Integrin-linked_kinase"/>
    <property type="match status" value="1"/>
</dbReference>
<dbReference type="AlphaFoldDB" id="A0A8J8NT90"/>
<reference evidence="11" key="1">
    <citation type="submission" date="2019-06" db="EMBL/GenBank/DDBJ databases">
        <authorList>
            <person name="Zheng W."/>
        </authorList>
    </citation>
    <scope>NUCLEOTIDE SEQUENCE</scope>
    <source>
        <strain evidence="11">QDHG01</strain>
    </source>
</reference>
<proteinExistence type="predicted"/>
<feature type="domain" description="Protein kinase" evidence="10">
    <location>
        <begin position="13"/>
        <end position="275"/>
    </location>
</feature>
<dbReference type="InterPro" id="IPR017441">
    <property type="entry name" value="Protein_kinase_ATP_BS"/>
</dbReference>
<feature type="binding site" evidence="9">
    <location>
        <position position="42"/>
    </location>
    <ligand>
        <name>ATP</name>
        <dbReference type="ChEBI" id="CHEBI:30616"/>
    </ligand>
</feature>
<dbReference type="SMART" id="SM00220">
    <property type="entry name" value="S_TKc"/>
    <property type="match status" value="1"/>
</dbReference>
<evidence type="ECO:0000256" key="1">
    <source>
        <dbReference type="ARBA" id="ARBA00012513"/>
    </source>
</evidence>
<evidence type="ECO:0000256" key="9">
    <source>
        <dbReference type="PROSITE-ProRule" id="PRU10141"/>
    </source>
</evidence>
<dbReference type="PANTHER" id="PTHR44899:SF3">
    <property type="entry name" value="SERINE_THREONINE-PROTEIN KINASE NEK1"/>
    <property type="match status" value="1"/>
</dbReference>
<comment type="catalytic activity">
    <reaction evidence="7">
        <text>L-threonyl-[protein] + ATP = O-phospho-L-threonyl-[protein] + ADP + H(+)</text>
        <dbReference type="Rhea" id="RHEA:46608"/>
        <dbReference type="Rhea" id="RHEA-COMP:11060"/>
        <dbReference type="Rhea" id="RHEA-COMP:11605"/>
        <dbReference type="ChEBI" id="CHEBI:15378"/>
        <dbReference type="ChEBI" id="CHEBI:30013"/>
        <dbReference type="ChEBI" id="CHEBI:30616"/>
        <dbReference type="ChEBI" id="CHEBI:61977"/>
        <dbReference type="ChEBI" id="CHEBI:456216"/>
        <dbReference type="EC" id="2.7.11.1"/>
    </reaction>
</comment>
<dbReference type="InterPro" id="IPR011009">
    <property type="entry name" value="Kinase-like_dom_sf"/>
</dbReference>
<dbReference type="SUPFAM" id="SSF56112">
    <property type="entry name" value="Protein kinase-like (PK-like)"/>
    <property type="match status" value="1"/>
</dbReference>
<protein>
    <recommendedName>
        <fullName evidence="1">non-specific serine/threonine protein kinase</fullName>
        <ecNumber evidence="1">2.7.11.1</ecNumber>
    </recommendedName>
</protein>
<keyword evidence="2" id="KW-0723">Serine/threonine-protein kinase</keyword>
<evidence type="ECO:0000256" key="4">
    <source>
        <dbReference type="ARBA" id="ARBA00022741"/>
    </source>
</evidence>
<dbReference type="GO" id="GO:0004674">
    <property type="term" value="F:protein serine/threonine kinase activity"/>
    <property type="evidence" value="ECO:0007669"/>
    <property type="project" value="UniProtKB-KW"/>
</dbReference>
<dbReference type="InterPro" id="IPR000719">
    <property type="entry name" value="Prot_kinase_dom"/>
</dbReference>
<name>A0A8J8NT90_HALGN</name>
<dbReference type="PANTHER" id="PTHR44899">
    <property type="entry name" value="CAMK FAMILY PROTEIN KINASE"/>
    <property type="match status" value="1"/>
</dbReference>
<dbReference type="Pfam" id="PF00069">
    <property type="entry name" value="Pkinase"/>
    <property type="match status" value="1"/>
</dbReference>
<dbReference type="InterPro" id="IPR051131">
    <property type="entry name" value="NEK_Ser/Thr_kinase_NIMA"/>
</dbReference>
<keyword evidence="6 9" id="KW-0067">ATP-binding</keyword>
<dbReference type="GO" id="GO:0005524">
    <property type="term" value="F:ATP binding"/>
    <property type="evidence" value="ECO:0007669"/>
    <property type="project" value="UniProtKB-UniRule"/>
</dbReference>
<evidence type="ECO:0000256" key="8">
    <source>
        <dbReference type="ARBA" id="ARBA00048679"/>
    </source>
</evidence>
<evidence type="ECO:0000313" key="11">
    <source>
        <dbReference type="EMBL" id="TNV80055.1"/>
    </source>
</evidence>
<evidence type="ECO:0000256" key="6">
    <source>
        <dbReference type="ARBA" id="ARBA00022840"/>
    </source>
</evidence>
<dbReference type="Proteomes" id="UP000785679">
    <property type="component" value="Unassembled WGS sequence"/>
</dbReference>
<dbReference type="EMBL" id="RRYP01008046">
    <property type="protein sequence ID" value="TNV80055.1"/>
    <property type="molecule type" value="Genomic_DNA"/>
</dbReference>
<evidence type="ECO:0000259" key="10">
    <source>
        <dbReference type="PROSITE" id="PS50011"/>
    </source>
</evidence>
<evidence type="ECO:0000256" key="5">
    <source>
        <dbReference type="ARBA" id="ARBA00022777"/>
    </source>
</evidence>
<evidence type="ECO:0000256" key="2">
    <source>
        <dbReference type="ARBA" id="ARBA00022527"/>
    </source>
</evidence>
<dbReference type="OrthoDB" id="420470at2759"/>
<dbReference type="PROSITE" id="PS50011">
    <property type="entry name" value="PROTEIN_KINASE_DOM"/>
    <property type="match status" value="1"/>
</dbReference>
<evidence type="ECO:0000256" key="7">
    <source>
        <dbReference type="ARBA" id="ARBA00047899"/>
    </source>
</evidence>
<accession>A0A8J8NT90</accession>
<keyword evidence="3" id="KW-0808">Transferase</keyword>
<comment type="catalytic activity">
    <reaction evidence="8">
        <text>L-seryl-[protein] + ATP = O-phospho-L-seryl-[protein] + ADP + H(+)</text>
        <dbReference type="Rhea" id="RHEA:17989"/>
        <dbReference type="Rhea" id="RHEA-COMP:9863"/>
        <dbReference type="Rhea" id="RHEA-COMP:11604"/>
        <dbReference type="ChEBI" id="CHEBI:15378"/>
        <dbReference type="ChEBI" id="CHEBI:29999"/>
        <dbReference type="ChEBI" id="CHEBI:30616"/>
        <dbReference type="ChEBI" id="CHEBI:83421"/>
        <dbReference type="ChEBI" id="CHEBI:456216"/>
        <dbReference type="EC" id="2.7.11.1"/>
    </reaction>
</comment>
<dbReference type="EC" id="2.7.11.1" evidence="1"/>
<gene>
    <name evidence="11" type="ORF">FGO68_gene13106</name>
</gene>
<dbReference type="PROSITE" id="PS00107">
    <property type="entry name" value="PROTEIN_KINASE_ATP"/>
    <property type="match status" value="1"/>
</dbReference>
<organism evidence="11 12">
    <name type="scientific">Halteria grandinella</name>
    <dbReference type="NCBI Taxonomy" id="5974"/>
    <lineage>
        <taxon>Eukaryota</taxon>
        <taxon>Sar</taxon>
        <taxon>Alveolata</taxon>
        <taxon>Ciliophora</taxon>
        <taxon>Intramacronucleata</taxon>
        <taxon>Spirotrichea</taxon>
        <taxon>Stichotrichia</taxon>
        <taxon>Sporadotrichida</taxon>
        <taxon>Halteriidae</taxon>
        <taxon>Halteria</taxon>
    </lineage>
</organism>
<keyword evidence="4 9" id="KW-0547">Nucleotide-binding</keyword>
<dbReference type="Gene3D" id="1.10.510.10">
    <property type="entry name" value="Transferase(Phosphotransferase) domain 1"/>
    <property type="match status" value="1"/>
</dbReference>
<keyword evidence="5" id="KW-0418">Kinase</keyword>
<sequence>MVDSILKPVNEKYNRLHELGEGTFGKVYLAQNIIDKCNYALKIQKKYLDEEIMLNSNQQFSSEVVFLEQHHHPFIIKYIESFQYYDRKQNFNPWCIVYEQADPRNLFDMVKVSNKGIPEEQALTWFTQICLALSYMHESGHMHRDIKLSNILLVVQEDYLVAKIADFGSIKQDQESQENTINIGTKRFFSPERVGQDYTSKVDVWAMGILLYFMLTNQHPFPDIEREDYVEKLIDCELVCRKTISKPFQELIQWLLEKDPIKRPDMRQVLRNPLVKERIEIIKQDISNEEHTTTIAK</sequence>
<comment type="caution">
    <text evidence="11">The sequence shown here is derived from an EMBL/GenBank/DDBJ whole genome shotgun (WGS) entry which is preliminary data.</text>
</comment>
<keyword evidence="12" id="KW-1185">Reference proteome</keyword>
<evidence type="ECO:0000313" key="12">
    <source>
        <dbReference type="Proteomes" id="UP000785679"/>
    </source>
</evidence>